<evidence type="ECO:0000313" key="11">
    <source>
        <dbReference type="EMBL" id="KAH7318427.1"/>
    </source>
</evidence>
<dbReference type="EMBL" id="JAGPNK010000007">
    <property type="protein sequence ID" value="KAH7318427.1"/>
    <property type="molecule type" value="Genomic_DNA"/>
</dbReference>
<feature type="region of interest" description="Disordered" evidence="8">
    <location>
        <begin position="92"/>
        <end position="111"/>
    </location>
</feature>
<comment type="caution">
    <text evidence="11">The sequence shown here is derived from an EMBL/GenBank/DDBJ whole genome shotgun (WGS) entry which is preliminary data.</text>
</comment>
<dbReference type="AlphaFoldDB" id="A0A8K0SRP6"/>
<sequence>MTSQHTEFKNFYDARSSGHRQLHSRDILWERASEPGVAVTIALVLLSIFYSVYGPRIAPDGLFVFLGDLIWDTLVYLVPTSLLELLDKRDSSAPQSSMTTTHTTIHDHASKSDAMRRVLGLDRSGGVMASVLQVRSRALSTTGSALGFKLDTQRPPGLGNRDNSCYQNSILQGLASLSTFPDYLSTCLRSMKSQESKGDVAQTLRTLITDLNDQSNNGKTLWTPSVLKSMSTWTQQDAQEYYSKILDDIDKAIAAAVKTTSRHTGLRKTPDGDGRPVNTLDEDPSSQPLTTTAQELKNPLEGLLAQRVACVTCGYSEGLSMIPFNCLTLSLGLNQQSYDLKDRLNAYTKLEPIEGVECPRCTLLKANRLLTRLVNTMKEKDATEQQLKEPTSRLEAVELALEEDALDDKTIHEKCKVSNQTKVTTTKTKQIVIARPPQSLVIHMNRSVFDPATFNMMKNSAPVRFPMVLDLGPWCLGSADPPGTDPTQEKISETERWQLGPEISMVAGDASESRISGPLYELKAAVTHYGRHENGHYICYRKLPRNGQPPSPVRGGKASSPIGAEGSEDSKDGEEAYELDSMTEDEEEMDWWRLSDHNVTKVDEETVLGLSPGVFMLFYDCIDPRVVYNAVASAEPAPKTNGITNGHAQPTTAVSQAAAGSADSGQGEAAQEPETLKPEDGSKPTVSVVDAEPPN</sequence>
<feature type="region of interest" description="Disordered" evidence="8">
    <location>
        <begin position="260"/>
        <end position="290"/>
    </location>
</feature>
<keyword evidence="9" id="KW-0472">Membrane</keyword>
<feature type="domain" description="USP" evidence="10">
    <location>
        <begin position="156"/>
        <end position="622"/>
    </location>
</feature>
<keyword evidence="7" id="KW-0788">Thiol protease</keyword>
<organism evidence="11 12">
    <name type="scientific">Stachybotrys elegans</name>
    <dbReference type="NCBI Taxonomy" id="80388"/>
    <lineage>
        <taxon>Eukaryota</taxon>
        <taxon>Fungi</taxon>
        <taxon>Dikarya</taxon>
        <taxon>Ascomycota</taxon>
        <taxon>Pezizomycotina</taxon>
        <taxon>Sordariomycetes</taxon>
        <taxon>Hypocreomycetidae</taxon>
        <taxon>Hypocreales</taxon>
        <taxon>Stachybotryaceae</taxon>
        <taxon>Stachybotrys</taxon>
    </lineage>
</organism>
<evidence type="ECO:0000256" key="1">
    <source>
        <dbReference type="ARBA" id="ARBA00000707"/>
    </source>
</evidence>
<dbReference type="Gene3D" id="3.90.70.10">
    <property type="entry name" value="Cysteine proteinases"/>
    <property type="match status" value="1"/>
</dbReference>
<evidence type="ECO:0000256" key="5">
    <source>
        <dbReference type="ARBA" id="ARBA00022786"/>
    </source>
</evidence>
<feature type="region of interest" description="Disordered" evidence="8">
    <location>
        <begin position="542"/>
        <end position="586"/>
    </location>
</feature>
<keyword evidence="5" id="KW-0833">Ubl conjugation pathway</keyword>
<evidence type="ECO:0000256" key="7">
    <source>
        <dbReference type="ARBA" id="ARBA00022807"/>
    </source>
</evidence>
<dbReference type="InterPro" id="IPR050164">
    <property type="entry name" value="Peptidase_C19"/>
</dbReference>
<reference evidence="11" key="1">
    <citation type="journal article" date="2021" name="Nat. Commun.">
        <title>Genetic determinants of endophytism in the Arabidopsis root mycobiome.</title>
        <authorList>
            <person name="Mesny F."/>
            <person name="Miyauchi S."/>
            <person name="Thiergart T."/>
            <person name="Pickel B."/>
            <person name="Atanasova L."/>
            <person name="Karlsson M."/>
            <person name="Huettel B."/>
            <person name="Barry K.W."/>
            <person name="Haridas S."/>
            <person name="Chen C."/>
            <person name="Bauer D."/>
            <person name="Andreopoulos W."/>
            <person name="Pangilinan J."/>
            <person name="LaButti K."/>
            <person name="Riley R."/>
            <person name="Lipzen A."/>
            <person name="Clum A."/>
            <person name="Drula E."/>
            <person name="Henrissat B."/>
            <person name="Kohler A."/>
            <person name="Grigoriev I.V."/>
            <person name="Martin F.M."/>
            <person name="Hacquard S."/>
        </authorList>
    </citation>
    <scope>NUCLEOTIDE SEQUENCE</scope>
    <source>
        <strain evidence="11">MPI-CAGE-CH-0235</strain>
    </source>
</reference>
<keyword evidence="4" id="KW-0645">Protease</keyword>
<dbReference type="GO" id="GO:0004843">
    <property type="term" value="F:cysteine-type deubiquitinase activity"/>
    <property type="evidence" value="ECO:0007669"/>
    <property type="project" value="UniProtKB-EC"/>
</dbReference>
<feature type="region of interest" description="Disordered" evidence="8">
    <location>
        <begin position="641"/>
        <end position="695"/>
    </location>
</feature>
<evidence type="ECO:0000256" key="6">
    <source>
        <dbReference type="ARBA" id="ARBA00022801"/>
    </source>
</evidence>
<evidence type="ECO:0000259" key="10">
    <source>
        <dbReference type="PROSITE" id="PS50235"/>
    </source>
</evidence>
<evidence type="ECO:0000313" key="12">
    <source>
        <dbReference type="Proteomes" id="UP000813444"/>
    </source>
</evidence>
<comment type="similarity">
    <text evidence="2">Belongs to the peptidase C19 family.</text>
</comment>
<dbReference type="SUPFAM" id="SSF54001">
    <property type="entry name" value="Cysteine proteinases"/>
    <property type="match status" value="1"/>
</dbReference>
<dbReference type="Pfam" id="PF00443">
    <property type="entry name" value="UCH"/>
    <property type="match status" value="1"/>
</dbReference>
<feature type="compositionally biased region" description="Polar residues" evidence="8">
    <location>
        <begin position="641"/>
        <end position="652"/>
    </location>
</feature>
<dbReference type="OrthoDB" id="2020758at2759"/>
<dbReference type="EC" id="3.4.19.12" evidence="3"/>
<evidence type="ECO:0000256" key="2">
    <source>
        <dbReference type="ARBA" id="ARBA00009085"/>
    </source>
</evidence>
<name>A0A8K0SRP6_9HYPO</name>
<feature type="compositionally biased region" description="Polar residues" evidence="8">
    <location>
        <begin position="92"/>
        <end position="103"/>
    </location>
</feature>
<dbReference type="PROSITE" id="PS50235">
    <property type="entry name" value="USP_3"/>
    <property type="match status" value="1"/>
</dbReference>
<dbReference type="GO" id="GO:0005829">
    <property type="term" value="C:cytosol"/>
    <property type="evidence" value="ECO:0007669"/>
    <property type="project" value="TreeGrafter"/>
</dbReference>
<feature type="compositionally biased region" description="Low complexity" evidence="8">
    <location>
        <begin position="653"/>
        <end position="670"/>
    </location>
</feature>
<dbReference type="PANTHER" id="PTHR24006:SF888">
    <property type="entry name" value="UBIQUITIN CARBOXYL-TERMINAL HYDROLASE 30"/>
    <property type="match status" value="1"/>
</dbReference>
<evidence type="ECO:0000256" key="8">
    <source>
        <dbReference type="SAM" id="MobiDB-lite"/>
    </source>
</evidence>
<dbReference type="GO" id="GO:0005634">
    <property type="term" value="C:nucleus"/>
    <property type="evidence" value="ECO:0007669"/>
    <property type="project" value="TreeGrafter"/>
</dbReference>
<evidence type="ECO:0000256" key="9">
    <source>
        <dbReference type="SAM" id="Phobius"/>
    </source>
</evidence>
<keyword evidence="6 11" id="KW-0378">Hydrolase</keyword>
<keyword evidence="9" id="KW-0812">Transmembrane</keyword>
<keyword evidence="9" id="KW-1133">Transmembrane helix</keyword>
<feature type="transmembrane region" description="Helical" evidence="9">
    <location>
        <begin position="36"/>
        <end position="54"/>
    </location>
</feature>
<dbReference type="GO" id="GO:0006508">
    <property type="term" value="P:proteolysis"/>
    <property type="evidence" value="ECO:0007669"/>
    <property type="project" value="UniProtKB-KW"/>
</dbReference>
<dbReference type="InterPro" id="IPR038765">
    <property type="entry name" value="Papain-like_cys_pep_sf"/>
</dbReference>
<evidence type="ECO:0000256" key="4">
    <source>
        <dbReference type="ARBA" id="ARBA00022670"/>
    </source>
</evidence>
<dbReference type="CDD" id="cd02662">
    <property type="entry name" value="Peptidase_C19F"/>
    <property type="match status" value="1"/>
</dbReference>
<dbReference type="InterPro" id="IPR001394">
    <property type="entry name" value="Peptidase_C19_UCH"/>
</dbReference>
<feature type="compositionally biased region" description="Acidic residues" evidence="8">
    <location>
        <begin position="575"/>
        <end position="586"/>
    </location>
</feature>
<dbReference type="Proteomes" id="UP000813444">
    <property type="component" value="Unassembled WGS sequence"/>
</dbReference>
<dbReference type="GO" id="GO:0016579">
    <property type="term" value="P:protein deubiquitination"/>
    <property type="evidence" value="ECO:0007669"/>
    <property type="project" value="InterPro"/>
</dbReference>
<accession>A0A8K0SRP6</accession>
<keyword evidence="12" id="KW-1185">Reference proteome</keyword>
<protein>
    <recommendedName>
        <fullName evidence="3">ubiquitinyl hydrolase 1</fullName>
        <ecNumber evidence="3">3.4.19.12</ecNumber>
    </recommendedName>
</protein>
<comment type="catalytic activity">
    <reaction evidence="1">
        <text>Thiol-dependent hydrolysis of ester, thioester, amide, peptide and isopeptide bonds formed by the C-terminal Gly of ubiquitin (a 76-residue protein attached to proteins as an intracellular targeting signal).</text>
        <dbReference type="EC" id="3.4.19.12"/>
    </reaction>
</comment>
<proteinExistence type="inferred from homology"/>
<dbReference type="PANTHER" id="PTHR24006">
    <property type="entry name" value="UBIQUITIN CARBOXYL-TERMINAL HYDROLASE"/>
    <property type="match status" value="1"/>
</dbReference>
<evidence type="ECO:0000256" key="3">
    <source>
        <dbReference type="ARBA" id="ARBA00012759"/>
    </source>
</evidence>
<dbReference type="InterPro" id="IPR028889">
    <property type="entry name" value="USP"/>
</dbReference>
<gene>
    <name evidence="11" type="ORF">B0I35DRAFT_409320</name>
</gene>